<dbReference type="GO" id="GO:0016706">
    <property type="term" value="F:2-oxoglutarate-dependent dioxygenase activity"/>
    <property type="evidence" value="ECO:0007669"/>
    <property type="project" value="InterPro"/>
</dbReference>
<proteinExistence type="predicted"/>
<accession>A0A5J5DRF0</accession>
<organism evidence="2 3">
    <name type="scientific">Etheostoma spectabile</name>
    <name type="common">orangethroat darter</name>
    <dbReference type="NCBI Taxonomy" id="54343"/>
    <lineage>
        <taxon>Eukaryota</taxon>
        <taxon>Metazoa</taxon>
        <taxon>Chordata</taxon>
        <taxon>Craniata</taxon>
        <taxon>Vertebrata</taxon>
        <taxon>Euteleostomi</taxon>
        <taxon>Actinopterygii</taxon>
        <taxon>Neopterygii</taxon>
        <taxon>Teleostei</taxon>
        <taxon>Neoteleostei</taxon>
        <taxon>Acanthomorphata</taxon>
        <taxon>Eupercaria</taxon>
        <taxon>Perciformes</taxon>
        <taxon>Percoidei</taxon>
        <taxon>Percidae</taxon>
        <taxon>Etheostomatinae</taxon>
        <taxon>Etheostoma</taxon>
    </lineage>
</organism>
<keyword evidence="3" id="KW-1185">Reference proteome</keyword>
<gene>
    <name evidence="2" type="ORF">FQN60_011064</name>
</gene>
<dbReference type="GO" id="GO:0008168">
    <property type="term" value="F:methyltransferase activity"/>
    <property type="evidence" value="ECO:0007669"/>
    <property type="project" value="InterPro"/>
</dbReference>
<dbReference type="Pfam" id="PF09004">
    <property type="entry name" value="ALKBH8_N"/>
    <property type="match status" value="1"/>
</dbReference>
<dbReference type="AlphaFoldDB" id="A0A5J5DRF0"/>
<evidence type="ECO:0000259" key="1">
    <source>
        <dbReference type="Pfam" id="PF09004"/>
    </source>
</evidence>
<dbReference type="EMBL" id="VOFY01000001">
    <property type="protein sequence ID" value="KAA8595773.1"/>
    <property type="molecule type" value="Genomic_DNA"/>
</dbReference>
<comment type="caution">
    <text evidence="2">The sequence shown here is derived from an EMBL/GenBank/DDBJ whole genome shotgun (WGS) entry which is preliminary data.</text>
</comment>
<evidence type="ECO:0000313" key="2">
    <source>
        <dbReference type="EMBL" id="KAA8595773.1"/>
    </source>
</evidence>
<name>A0A5J5DRF0_9PERO</name>
<dbReference type="InterPro" id="IPR015095">
    <property type="entry name" value="AlkB_hom8_N"/>
</dbReference>
<sequence>MIKLADTTTLVGLIKGDDESAYRQEVSHLVARYRLGQAYLLIGRKCLIWLHGNNNLELNQQRTVEMVIDFRRGPSSLPPLTVKSSFVKEVESFKFLDTIITNSLKWEENSSSIIKRAHSGMFFLRQLAKLNVSNSVRSRFYRAAVESLLSTSIT</sequence>
<evidence type="ECO:0000313" key="3">
    <source>
        <dbReference type="Proteomes" id="UP000327493"/>
    </source>
</evidence>
<reference evidence="2 3" key="1">
    <citation type="submission" date="2019-08" db="EMBL/GenBank/DDBJ databases">
        <title>A chromosome-level genome assembly, high-density linkage maps, and genome scans reveal the genomic architecture of hybrid incompatibilities underlying speciation via character displacement in darters (Percidae: Etheostominae).</title>
        <authorList>
            <person name="Moran R.L."/>
            <person name="Catchen J.M."/>
            <person name="Fuller R.C."/>
        </authorList>
    </citation>
    <scope>NUCLEOTIDE SEQUENCE [LARGE SCALE GENOMIC DNA]</scope>
    <source>
        <strain evidence="2">EspeVRDwgs_2016</strain>
        <tissue evidence="2">Muscle</tissue>
    </source>
</reference>
<protein>
    <recommendedName>
        <fullName evidence="1">Alkylated DNA repair protein AlkB homologue 8 N-terminal domain-containing protein</fullName>
    </recommendedName>
</protein>
<feature type="domain" description="Alkylated DNA repair protein AlkB homologue 8 N-terminal" evidence="1">
    <location>
        <begin position="106"/>
        <end position="147"/>
    </location>
</feature>
<dbReference type="Proteomes" id="UP000327493">
    <property type="component" value="Chromosome 1"/>
</dbReference>
<feature type="non-terminal residue" evidence="2">
    <location>
        <position position="154"/>
    </location>
</feature>